<dbReference type="CDD" id="cd06257">
    <property type="entry name" value="DnaJ"/>
    <property type="match status" value="1"/>
</dbReference>
<sequence length="1223" mass="135333">MFGTPGSKEENDFVGQLVEVGNQRLRIKKVIAEGGFAYVYVAQDISSNKEYALKRLLASDEEKDKAIVLEIRFLKRLSGHPNILEFVAAASIGRNESGHGQTEYLLLTELCPSSLVELYNKRGRPLPPTRVLQLFYQACKSVQHMHSRPTPVIHRDMKMENLLLTADEVVKLCDFGSATTSCFYPDESWSANQRGLIEEEIAKHTTPMYRAPEMLDLYQNYVIGQPQDIWALGCVLYQMCFMVHPFEDSAKLRIINAKYTIPEFDQEYKIFHQLIQQAFQINPSDRPVIDEVLSQLEEIASALKVNLQVPSRPPLDTQSPEDSHAPVPQRKISPYQDRLGNYSTPASSSNIHHSTHHSSDVHTSSTTHSSGGAGSFLSSLKGGAGNLMKNIKDASSKVAHTISQTASYMGNKEMDVAFITRRIMVMPFPSDGPELGPHNSIDDVRSFLESQYSGRYYVYNLTHRTYDTRKFNQRVYCCSCSSKVKIPPLELLFGLCKHMNDWLNKAADNICVIHCEDGRGLSGTVASAMIAFSDSITSSKQILRMYSERRVNRHVHGRELVADPSQLRYLDYINKISKGYLPHRRAIQLLSVTLSPVPVYNKMRTGCRPLVEVKCGQNLVLSTSAEYEKMKEFVVADGTVRLPIKPTVIFGDVCVIVSHARSSLGTKIQGKLSSVKMFQLRFHTGFVTRQTMALKFTKNELDLDVEAADKLPDLFTISIDIKVSNEERPSKEKVSWDNWSCSRTNILTPFSGREELEQALVLYGSEDDVGQRKAPSRPPPPVPQNNQSHYREHTERLVSSESESESEDDSSTVDSTPTQPPEPTVDLLNLGIGDPTPLPSQPQVSNSGSYFDLLGGASTVENTAPATNSDLLSDFSEYPSQPPASTVNASSNIDLLGGFDTSSTPSQSINNGSFLKPMAGPTPSHTSSSNSLVDQDFLNFMGSGSESSHKVGSGLAASTENILGGTNGFGNSSANQTNRKTNIQVNQPHLDAGMPRNFSAPNFNNMGFQQPARFSAPNQASSNLLGDFANLSQNKTAAARQAPPSTSFKGPPASSSSKPNYFSGLHSTSSGIFEDKSKANYTGVGPKVGNDAFNDLLGGHQFTSKATKPTTLKDMKTEQIAQDMDPDKLKVMQWIDGKERNIRALLSSLHQVLWDGEERWKPLGMHELVEPSQIKKWYRKACLTAHPDKQIDGPYEELARLIFVELNDAMAEFEKQGSKALYS</sequence>
<comment type="caution">
    <text evidence="30">The sequence shown here is derived from an EMBL/GenBank/DDBJ whole genome shotgun (WGS) entry which is preliminary data.</text>
</comment>
<dbReference type="PANTHER" id="PTHR22967">
    <property type="entry name" value="SERINE/THREONINE PROTEIN KINASE"/>
    <property type="match status" value="1"/>
</dbReference>
<dbReference type="GO" id="GO:0048471">
    <property type="term" value="C:perinuclear region of cytoplasm"/>
    <property type="evidence" value="ECO:0007669"/>
    <property type="project" value="UniProtKB-SubCell"/>
</dbReference>
<dbReference type="FunFam" id="2.60.40.1110:FF:000001">
    <property type="entry name" value="cyclin-G-associated kinase isoform X2"/>
    <property type="match status" value="1"/>
</dbReference>
<feature type="compositionally biased region" description="Low complexity" evidence="25">
    <location>
        <begin position="361"/>
        <end position="374"/>
    </location>
</feature>
<feature type="domain" description="Protein kinase" evidence="26">
    <location>
        <begin position="25"/>
        <end position="299"/>
    </location>
</feature>
<dbReference type="InterPro" id="IPR001623">
    <property type="entry name" value="DnaJ_domain"/>
</dbReference>
<dbReference type="GO" id="GO:0035612">
    <property type="term" value="F:AP-2 adaptor complex binding"/>
    <property type="evidence" value="ECO:0007669"/>
    <property type="project" value="TreeGrafter"/>
</dbReference>
<organism evidence="30 31">
    <name type="scientific">Bugula neritina</name>
    <name type="common">Brown bryozoan</name>
    <name type="synonym">Sertularia neritina</name>
    <dbReference type="NCBI Taxonomy" id="10212"/>
    <lineage>
        <taxon>Eukaryota</taxon>
        <taxon>Metazoa</taxon>
        <taxon>Spiralia</taxon>
        <taxon>Lophotrochozoa</taxon>
        <taxon>Bryozoa</taxon>
        <taxon>Gymnolaemata</taxon>
        <taxon>Cheilostomatida</taxon>
        <taxon>Flustrina</taxon>
        <taxon>Buguloidea</taxon>
        <taxon>Bugulidae</taxon>
        <taxon>Bugula</taxon>
    </lineage>
</organism>
<dbReference type="GO" id="GO:0005925">
    <property type="term" value="C:focal adhesion"/>
    <property type="evidence" value="ECO:0007669"/>
    <property type="project" value="UniProtKB-SubCell"/>
</dbReference>
<dbReference type="SUPFAM" id="SSF56112">
    <property type="entry name" value="Protein kinase-like (PK-like)"/>
    <property type="match status" value="1"/>
</dbReference>
<dbReference type="SUPFAM" id="SSF46565">
    <property type="entry name" value="Chaperone J-domain"/>
    <property type="match status" value="1"/>
</dbReference>
<evidence type="ECO:0000259" key="27">
    <source>
        <dbReference type="PROSITE" id="PS50076"/>
    </source>
</evidence>
<evidence type="ECO:0000313" key="30">
    <source>
        <dbReference type="EMBL" id="KAF6038325.1"/>
    </source>
</evidence>
<dbReference type="EC" id="2.7.11.1" evidence="6"/>
<dbReference type="InterPro" id="IPR029021">
    <property type="entry name" value="Prot-tyrosine_phosphatase-like"/>
</dbReference>
<feature type="compositionally biased region" description="Acidic residues" evidence="25">
    <location>
        <begin position="802"/>
        <end position="811"/>
    </location>
</feature>
<evidence type="ECO:0000259" key="26">
    <source>
        <dbReference type="PROSITE" id="PS50011"/>
    </source>
</evidence>
<evidence type="ECO:0000256" key="10">
    <source>
        <dbReference type="ARBA" id="ARBA00022553"/>
    </source>
</evidence>
<keyword evidence="7" id="KW-0488">Methylation</keyword>
<keyword evidence="18" id="KW-0131">Cell cycle</keyword>
<keyword evidence="13" id="KW-0418">Kinase</keyword>
<proteinExistence type="inferred from homology"/>
<feature type="region of interest" description="Disordered" evidence="25">
    <location>
        <begin position="768"/>
        <end position="847"/>
    </location>
</feature>
<feature type="compositionally biased region" description="Basic and acidic residues" evidence="25">
    <location>
        <begin position="789"/>
        <end position="798"/>
    </location>
</feature>
<dbReference type="AlphaFoldDB" id="A0A7J7KJ84"/>
<evidence type="ECO:0000256" key="4">
    <source>
        <dbReference type="ARBA" id="ARBA00004601"/>
    </source>
</evidence>
<evidence type="ECO:0000256" key="21">
    <source>
        <dbReference type="ARBA" id="ARBA00048679"/>
    </source>
</evidence>
<evidence type="ECO:0000256" key="3">
    <source>
        <dbReference type="ARBA" id="ARBA00004556"/>
    </source>
</evidence>
<dbReference type="Gene3D" id="1.10.510.10">
    <property type="entry name" value="Transferase(Phosphotransferase) domain 1"/>
    <property type="match status" value="1"/>
</dbReference>
<keyword evidence="16" id="KW-0007">Acetylation</keyword>
<evidence type="ECO:0000256" key="14">
    <source>
        <dbReference type="ARBA" id="ARBA00022840"/>
    </source>
</evidence>
<keyword evidence="9" id="KW-0723">Serine/threonine-protein kinase</keyword>
<feature type="domain" description="C2 tensin-type" evidence="29">
    <location>
        <begin position="584"/>
        <end position="724"/>
    </location>
</feature>
<dbReference type="GO" id="GO:0004674">
    <property type="term" value="F:protein serine/threonine kinase activity"/>
    <property type="evidence" value="ECO:0007669"/>
    <property type="project" value="UniProtKB-KW"/>
</dbReference>
<dbReference type="SUPFAM" id="SSF52799">
    <property type="entry name" value="(Phosphotyrosine protein) phosphatases II"/>
    <property type="match status" value="1"/>
</dbReference>
<feature type="compositionally biased region" description="Polar residues" evidence="25">
    <location>
        <begin position="1043"/>
        <end position="1061"/>
    </location>
</feature>
<comment type="subcellular location">
    <subcellularLocation>
        <location evidence="2">Cell junction</location>
        <location evidence="2">Focal adhesion</location>
    </subcellularLocation>
    <subcellularLocation>
        <location evidence="3">Cytoplasm</location>
        <location evidence="3">Perinuclear region</location>
    </subcellularLocation>
    <subcellularLocation>
        <location evidence="1">Cytoplasmic vesicle</location>
        <location evidence="1">Clathrin-coated vesicle</location>
    </subcellularLocation>
    <subcellularLocation>
        <location evidence="4">Golgi apparatus</location>
        <location evidence="4">trans-Golgi network</location>
    </subcellularLocation>
</comment>
<dbReference type="PROSITE" id="PS51182">
    <property type="entry name" value="C2_TENSIN"/>
    <property type="match status" value="1"/>
</dbReference>
<evidence type="ECO:0000259" key="28">
    <source>
        <dbReference type="PROSITE" id="PS51181"/>
    </source>
</evidence>
<dbReference type="PROSITE" id="PS00108">
    <property type="entry name" value="PROTEIN_KINASE_ST"/>
    <property type="match status" value="1"/>
</dbReference>
<keyword evidence="8" id="KW-0963">Cytoplasm</keyword>
<evidence type="ECO:0000256" key="18">
    <source>
        <dbReference type="ARBA" id="ARBA00023306"/>
    </source>
</evidence>
<comment type="function">
    <text evidence="22">Associates with cyclin G and CDK5. Seems to act as an auxilin homolog that is involved in the uncoating of clathrin-coated vesicles by Hsc70 in non-neuronal cells. Expression oscillates slightly during the cell cycle, peaking at G1. May play a role in clathrin-mediated endocytosis and intracellular trafficking, and in the dynamics of clathrin assembly/disassembly.</text>
</comment>
<evidence type="ECO:0000256" key="6">
    <source>
        <dbReference type="ARBA" id="ARBA00012513"/>
    </source>
</evidence>
<evidence type="ECO:0000256" key="13">
    <source>
        <dbReference type="ARBA" id="ARBA00022777"/>
    </source>
</evidence>
<dbReference type="InterPro" id="IPR036869">
    <property type="entry name" value="J_dom_sf"/>
</dbReference>
<evidence type="ECO:0000256" key="8">
    <source>
        <dbReference type="ARBA" id="ARBA00022490"/>
    </source>
</evidence>
<feature type="domain" description="J" evidence="27">
    <location>
        <begin position="1158"/>
        <end position="1223"/>
    </location>
</feature>
<keyword evidence="10" id="KW-0597">Phosphoprotein</keyword>
<dbReference type="SMART" id="SM00271">
    <property type="entry name" value="DnaJ"/>
    <property type="match status" value="1"/>
</dbReference>
<dbReference type="Gene3D" id="1.10.287.110">
    <property type="entry name" value="DnaJ domain"/>
    <property type="match status" value="1"/>
</dbReference>
<dbReference type="InterPro" id="IPR011009">
    <property type="entry name" value="Kinase-like_dom_sf"/>
</dbReference>
<dbReference type="GO" id="GO:0005794">
    <property type="term" value="C:Golgi apparatus"/>
    <property type="evidence" value="ECO:0007669"/>
    <property type="project" value="UniProtKB-SubCell"/>
</dbReference>
<dbReference type="FunFam" id="1.10.510.10:FF:000228">
    <property type="entry name" value="cyclin-G-associated kinase isoform X1"/>
    <property type="match status" value="1"/>
</dbReference>
<keyword evidence="15" id="KW-0965">Cell junction</keyword>
<evidence type="ECO:0000256" key="12">
    <source>
        <dbReference type="ARBA" id="ARBA00022741"/>
    </source>
</evidence>
<keyword evidence="14" id="KW-0067">ATP-binding</keyword>
<dbReference type="Gene3D" id="3.90.190.10">
    <property type="entry name" value="Protein tyrosine phosphatase superfamily"/>
    <property type="match status" value="1"/>
</dbReference>
<evidence type="ECO:0000256" key="5">
    <source>
        <dbReference type="ARBA" id="ARBA00005490"/>
    </source>
</evidence>
<comment type="catalytic activity">
    <reaction evidence="20">
        <text>L-threonyl-[protein] + ATP = O-phospho-L-threonyl-[protein] + ADP + H(+)</text>
        <dbReference type="Rhea" id="RHEA:46608"/>
        <dbReference type="Rhea" id="RHEA-COMP:11060"/>
        <dbReference type="Rhea" id="RHEA-COMP:11605"/>
        <dbReference type="ChEBI" id="CHEBI:15378"/>
        <dbReference type="ChEBI" id="CHEBI:30013"/>
        <dbReference type="ChEBI" id="CHEBI:30616"/>
        <dbReference type="ChEBI" id="CHEBI:61977"/>
        <dbReference type="ChEBI" id="CHEBI:456216"/>
        <dbReference type="EC" id="2.7.11.1"/>
    </reaction>
</comment>
<dbReference type="SMART" id="SM01326">
    <property type="entry name" value="PTEN_C2"/>
    <property type="match status" value="1"/>
</dbReference>
<evidence type="ECO:0000256" key="17">
    <source>
        <dbReference type="ARBA" id="ARBA00023034"/>
    </source>
</evidence>
<evidence type="ECO:0000256" key="20">
    <source>
        <dbReference type="ARBA" id="ARBA00047899"/>
    </source>
</evidence>
<dbReference type="Gene3D" id="2.60.40.1110">
    <property type="match status" value="1"/>
</dbReference>
<dbReference type="PANTHER" id="PTHR22967:SF105">
    <property type="entry name" value="CYCLIN-G-ASSOCIATED KINASE"/>
    <property type="match status" value="1"/>
</dbReference>
<dbReference type="Proteomes" id="UP000593567">
    <property type="component" value="Unassembled WGS sequence"/>
</dbReference>
<evidence type="ECO:0000256" key="2">
    <source>
        <dbReference type="ARBA" id="ARBA00004246"/>
    </source>
</evidence>
<feature type="region of interest" description="Disordered" evidence="25">
    <location>
        <begin position="310"/>
        <end position="374"/>
    </location>
</feature>
<evidence type="ECO:0000256" key="7">
    <source>
        <dbReference type="ARBA" id="ARBA00022481"/>
    </source>
</evidence>
<dbReference type="FunFam" id="1.10.287.110:FF:000002">
    <property type="entry name" value="putative tyrosine-protein phosphatase auxilin isoform X2"/>
    <property type="match status" value="1"/>
</dbReference>
<evidence type="ECO:0000256" key="24">
    <source>
        <dbReference type="ARBA" id="ARBA00076380"/>
    </source>
</evidence>
<dbReference type="SUPFAM" id="SSF49562">
    <property type="entry name" value="C2 domain (Calcium/lipid-binding domain, CaLB)"/>
    <property type="match status" value="1"/>
</dbReference>
<evidence type="ECO:0000256" key="16">
    <source>
        <dbReference type="ARBA" id="ARBA00022990"/>
    </source>
</evidence>
<keyword evidence="12" id="KW-0547">Nucleotide-binding</keyword>
<dbReference type="GO" id="GO:0030136">
    <property type="term" value="C:clathrin-coated vesicle"/>
    <property type="evidence" value="ECO:0007669"/>
    <property type="project" value="UniProtKB-SubCell"/>
</dbReference>
<gene>
    <name evidence="30" type="ORF">EB796_003362</name>
</gene>
<evidence type="ECO:0000256" key="25">
    <source>
        <dbReference type="SAM" id="MobiDB-lite"/>
    </source>
</evidence>
<dbReference type="Pfam" id="PF10409">
    <property type="entry name" value="PTEN_C2"/>
    <property type="match status" value="1"/>
</dbReference>
<dbReference type="PROSITE" id="PS50011">
    <property type="entry name" value="PROTEIN_KINASE_DOM"/>
    <property type="match status" value="1"/>
</dbReference>
<comment type="catalytic activity">
    <reaction evidence="21">
        <text>L-seryl-[protein] + ATP = O-phospho-L-seryl-[protein] + ADP + H(+)</text>
        <dbReference type="Rhea" id="RHEA:17989"/>
        <dbReference type="Rhea" id="RHEA-COMP:9863"/>
        <dbReference type="Rhea" id="RHEA-COMP:11604"/>
        <dbReference type="ChEBI" id="CHEBI:15378"/>
        <dbReference type="ChEBI" id="CHEBI:29999"/>
        <dbReference type="ChEBI" id="CHEBI:30616"/>
        <dbReference type="ChEBI" id="CHEBI:83421"/>
        <dbReference type="ChEBI" id="CHEBI:456216"/>
        <dbReference type="EC" id="2.7.11.1"/>
    </reaction>
</comment>
<dbReference type="InterPro" id="IPR008271">
    <property type="entry name" value="Ser/Thr_kinase_AS"/>
</dbReference>
<evidence type="ECO:0000256" key="1">
    <source>
        <dbReference type="ARBA" id="ARBA00004132"/>
    </source>
</evidence>
<evidence type="ECO:0000256" key="22">
    <source>
        <dbReference type="ARBA" id="ARBA00054326"/>
    </source>
</evidence>
<evidence type="ECO:0000256" key="11">
    <source>
        <dbReference type="ARBA" id="ARBA00022679"/>
    </source>
</evidence>
<dbReference type="GO" id="GO:0045747">
    <property type="term" value="P:positive regulation of Notch signaling pathway"/>
    <property type="evidence" value="ECO:0007669"/>
    <property type="project" value="TreeGrafter"/>
</dbReference>
<comment type="similarity">
    <text evidence="5">Belongs to the protein kinase superfamily. AGC Ser/Thr protein kinase family. PKC subfamily.</text>
</comment>
<protein>
    <recommendedName>
        <fullName evidence="23">Cyclin-G-associated kinase</fullName>
        <ecNumber evidence="6">2.7.11.1</ecNumber>
    </recommendedName>
    <alternativeName>
        <fullName evidence="24">DnaJ homolog subfamily C member 26</fullName>
    </alternativeName>
</protein>
<dbReference type="PROSITE" id="PS50076">
    <property type="entry name" value="DNAJ_2"/>
    <property type="match status" value="1"/>
</dbReference>
<feature type="region of interest" description="Disordered" evidence="25">
    <location>
        <begin position="1034"/>
        <end position="1061"/>
    </location>
</feature>
<evidence type="ECO:0000259" key="29">
    <source>
        <dbReference type="PROSITE" id="PS51182"/>
    </source>
</evidence>
<dbReference type="InterPro" id="IPR000719">
    <property type="entry name" value="Prot_kinase_dom"/>
</dbReference>
<keyword evidence="31" id="KW-1185">Reference proteome</keyword>
<dbReference type="InterPro" id="IPR035892">
    <property type="entry name" value="C2_domain_sf"/>
</dbReference>
<keyword evidence="17" id="KW-0333">Golgi apparatus</keyword>
<dbReference type="Pfam" id="PF00069">
    <property type="entry name" value="Pkinase"/>
    <property type="match status" value="1"/>
</dbReference>
<evidence type="ECO:0000256" key="9">
    <source>
        <dbReference type="ARBA" id="ARBA00022527"/>
    </source>
</evidence>
<dbReference type="InterPro" id="IPR029023">
    <property type="entry name" value="Tensin_phosphatase"/>
</dbReference>
<feature type="domain" description="Phosphatase tensin-type" evidence="28">
    <location>
        <begin position="405"/>
        <end position="580"/>
    </location>
</feature>
<name>A0A7J7KJ84_BUGNE</name>
<evidence type="ECO:0000256" key="15">
    <source>
        <dbReference type="ARBA" id="ARBA00022949"/>
    </source>
</evidence>
<dbReference type="SMART" id="SM00220">
    <property type="entry name" value="S_TKc"/>
    <property type="match status" value="1"/>
</dbReference>
<reference evidence="30" key="1">
    <citation type="submission" date="2020-06" db="EMBL/GenBank/DDBJ databases">
        <title>Draft genome of Bugula neritina, a colonial animal packing powerful symbionts and potential medicines.</title>
        <authorList>
            <person name="Rayko M."/>
        </authorList>
    </citation>
    <scope>NUCLEOTIDE SEQUENCE [LARGE SCALE GENOMIC DNA]</scope>
    <source>
        <strain evidence="30">Kwan_BN1</strain>
    </source>
</reference>
<dbReference type="InterPro" id="IPR014020">
    <property type="entry name" value="Tensin_C2-dom"/>
</dbReference>
<keyword evidence="19" id="KW-0968">Cytoplasmic vesicle</keyword>
<dbReference type="GO" id="GO:0005524">
    <property type="term" value="F:ATP binding"/>
    <property type="evidence" value="ECO:0007669"/>
    <property type="project" value="UniProtKB-KW"/>
</dbReference>
<evidence type="ECO:0000256" key="19">
    <source>
        <dbReference type="ARBA" id="ARBA00023329"/>
    </source>
</evidence>
<dbReference type="GO" id="GO:2000369">
    <property type="term" value="P:regulation of clathrin-dependent endocytosis"/>
    <property type="evidence" value="ECO:0007669"/>
    <property type="project" value="TreeGrafter"/>
</dbReference>
<evidence type="ECO:0000256" key="23">
    <source>
        <dbReference type="ARBA" id="ARBA00068393"/>
    </source>
</evidence>
<accession>A0A7J7KJ84</accession>
<dbReference type="OrthoDB" id="1717591at2759"/>
<keyword evidence="11" id="KW-0808">Transferase</keyword>
<evidence type="ECO:0000313" key="31">
    <source>
        <dbReference type="Proteomes" id="UP000593567"/>
    </source>
</evidence>
<dbReference type="EMBL" id="VXIV02000429">
    <property type="protein sequence ID" value="KAF6038325.1"/>
    <property type="molecule type" value="Genomic_DNA"/>
</dbReference>
<dbReference type="PROSITE" id="PS51181">
    <property type="entry name" value="PPASE_TENSIN"/>
    <property type="match status" value="1"/>
</dbReference>